<keyword evidence="5" id="KW-1185">Reference proteome</keyword>
<sequence>MVIALTTIAVILSSNFYLSSAVVSTPRNPKKGLSFSGAQSCATLESHTDSSWWYTWEYRNGFSGSLKSFCADGDNAVTNARASGMEFVPMFWGATSIPSQPFAQATHEEFVAASNLLTFNEPERMDQANMTPAQAAALWPQIEAIAFTYDLKIVGPCMTKDAYSWYNDFLAVCTNCRVDYTCIHTYYQPMPCTGPDWECIGTTDPSKSETFWLENVLNNWYNNYGKPIWVTEYGCYPWDIAKEGCDAAKHEAIMEQQTRVFEADDRVERYNWYSTYAFDDGFRDGALNVPNYDVKHGTTCLNNLWLEGIFESRGWGIHQYHECVASAEANTNCHKPLRLSFDDESCYCSTDACDLPIVSYPQMHLYVESSTLSRDSSALTVIGQQYDSFGGNPPATPAPSKLASSSPSIRATTSPSQVTSPTKAPTVTPPLNCGAIDNSKVCNNETGGLCTWSGKNKVCTSTNPAPSPHSTPAPAPSGGGGCSSYSDAKPCKNAGCAWSKGICV</sequence>
<evidence type="ECO:0000313" key="4">
    <source>
        <dbReference type="EMBL" id="GFH44662.1"/>
    </source>
</evidence>
<dbReference type="InterPro" id="IPR024655">
    <property type="entry name" value="Asl1_glyco_hydro_catalytic"/>
</dbReference>
<evidence type="ECO:0000256" key="1">
    <source>
        <dbReference type="SAM" id="MobiDB-lite"/>
    </source>
</evidence>
<dbReference type="Proteomes" id="UP001054902">
    <property type="component" value="Unassembled WGS sequence"/>
</dbReference>
<reference evidence="4 5" key="1">
    <citation type="journal article" date="2021" name="Sci. Rep.">
        <title>The genome of the diatom Chaetoceros tenuissimus carries an ancient integrated fragment of an extant virus.</title>
        <authorList>
            <person name="Hongo Y."/>
            <person name="Kimura K."/>
            <person name="Takaki Y."/>
            <person name="Yoshida Y."/>
            <person name="Baba S."/>
            <person name="Kobayashi G."/>
            <person name="Nagasaki K."/>
            <person name="Hano T."/>
            <person name="Tomaru Y."/>
        </authorList>
    </citation>
    <scope>NUCLEOTIDE SEQUENCE [LARGE SCALE GENOMIC DNA]</scope>
    <source>
        <strain evidence="4 5">NIES-3715</strain>
    </source>
</reference>
<evidence type="ECO:0000256" key="2">
    <source>
        <dbReference type="SAM" id="SignalP"/>
    </source>
</evidence>
<feature type="domain" description="Asl1-like glycosyl hydrolase catalytic" evidence="3">
    <location>
        <begin position="32"/>
        <end position="278"/>
    </location>
</feature>
<dbReference type="Gene3D" id="3.20.20.80">
    <property type="entry name" value="Glycosidases"/>
    <property type="match status" value="1"/>
</dbReference>
<dbReference type="AlphaFoldDB" id="A0AAD3CEJ1"/>
<feature type="signal peptide" evidence="2">
    <location>
        <begin position="1"/>
        <end position="21"/>
    </location>
</feature>
<feature type="compositionally biased region" description="Polar residues" evidence="1">
    <location>
        <begin position="409"/>
        <end position="425"/>
    </location>
</feature>
<dbReference type="InterPro" id="IPR053183">
    <property type="entry name" value="ASL1"/>
</dbReference>
<feature type="chain" id="PRO_5042116471" description="Asl1-like glycosyl hydrolase catalytic domain-containing protein" evidence="2">
    <location>
        <begin position="22"/>
        <end position="504"/>
    </location>
</feature>
<dbReference type="InterPro" id="IPR017853">
    <property type="entry name" value="GH"/>
</dbReference>
<protein>
    <recommendedName>
        <fullName evidence="3">Asl1-like glycosyl hydrolase catalytic domain-containing protein</fullName>
    </recommendedName>
</protein>
<keyword evidence="2" id="KW-0732">Signal</keyword>
<dbReference type="EMBL" id="BLLK01000020">
    <property type="protein sequence ID" value="GFH44662.1"/>
    <property type="molecule type" value="Genomic_DNA"/>
</dbReference>
<proteinExistence type="predicted"/>
<name>A0AAD3CEJ1_9STRA</name>
<accession>A0AAD3CEJ1</accession>
<evidence type="ECO:0000313" key="5">
    <source>
        <dbReference type="Proteomes" id="UP001054902"/>
    </source>
</evidence>
<organism evidence="4 5">
    <name type="scientific">Chaetoceros tenuissimus</name>
    <dbReference type="NCBI Taxonomy" id="426638"/>
    <lineage>
        <taxon>Eukaryota</taxon>
        <taxon>Sar</taxon>
        <taxon>Stramenopiles</taxon>
        <taxon>Ochrophyta</taxon>
        <taxon>Bacillariophyta</taxon>
        <taxon>Coscinodiscophyceae</taxon>
        <taxon>Chaetocerotophycidae</taxon>
        <taxon>Chaetocerotales</taxon>
        <taxon>Chaetocerotaceae</taxon>
        <taxon>Chaetoceros</taxon>
    </lineage>
</organism>
<comment type="caution">
    <text evidence="4">The sequence shown here is derived from an EMBL/GenBank/DDBJ whole genome shotgun (WGS) entry which is preliminary data.</text>
</comment>
<feature type="region of interest" description="Disordered" evidence="1">
    <location>
        <begin position="390"/>
        <end position="429"/>
    </location>
</feature>
<dbReference type="PANTHER" id="PTHR34154:SF3">
    <property type="entry name" value="ALKALI-SENSITIVE LINKAGE PROTEIN 1"/>
    <property type="match status" value="1"/>
</dbReference>
<evidence type="ECO:0000259" key="3">
    <source>
        <dbReference type="Pfam" id="PF11790"/>
    </source>
</evidence>
<dbReference type="SUPFAM" id="SSF51445">
    <property type="entry name" value="(Trans)glycosidases"/>
    <property type="match status" value="1"/>
</dbReference>
<dbReference type="Pfam" id="PF11790">
    <property type="entry name" value="Glyco_hydro_cc"/>
    <property type="match status" value="1"/>
</dbReference>
<feature type="compositionally biased region" description="Low complexity" evidence="1">
    <location>
        <begin position="398"/>
        <end position="408"/>
    </location>
</feature>
<dbReference type="PANTHER" id="PTHR34154">
    <property type="entry name" value="ALKALI-SENSITIVE LINKAGE PROTEIN 1"/>
    <property type="match status" value="1"/>
</dbReference>
<gene>
    <name evidence="4" type="ORF">CTEN210_01136</name>
</gene>